<sequence>MTIQVWLDEQDQKMENHTRSATLKFNGKTIWGPRSCHDSVSQLSKAISEADPRFTLENSASARMHVRHIRCISVKNDDKVILDKLSCQGDMRGLVEAIEKVLAEDK</sequence>
<organism evidence="1 2">
    <name type="scientific">Drechslerella dactyloides</name>
    <name type="common">Nematode-trapping fungus</name>
    <name type="synonym">Arthrobotrys dactyloides</name>
    <dbReference type="NCBI Taxonomy" id="74499"/>
    <lineage>
        <taxon>Eukaryota</taxon>
        <taxon>Fungi</taxon>
        <taxon>Dikarya</taxon>
        <taxon>Ascomycota</taxon>
        <taxon>Pezizomycotina</taxon>
        <taxon>Orbiliomycetes</taxon>
        <taxon>Orbiliales</taxon>
        <taxon>Orbiliaceae</taxon>
        <taxon>Drechslerella</taxon>
    </lineage>
</organism>
<keyword evidence="2" id="KW-1185">Reference proteome</keyword>
<reference evidence="1" key="1">
    <citation type="submission" date="2023-01" db="EMBL/GenBank/DDBJ databases">
        <title>The chitinases involved in constricting ring structure development in the nematode-trapping fungus Drechslerella dactyloides.</title>
        <authorList>
            <person name="Wang R."/>
            <person name="Zhang L."/>
            <person name="Tang P."/>
            <person name="Li S."/>
            <person name="Liang L."/>
        </authorList>
    </citation>
    <scope>NUCLEOTIDE SEQUENCE</scope>
    <source>
        <strain evidence="1">YMF1.00031</strain>
    </source>
</reference>
<gene>
    <name evidence="1" type="ORF">Dda_3277</name>
</gene>
<proteinExistence type="predicted"/>
<protein>
    <submittedName>
        <fullName evidence="1">Uncharacterized protein</fullName>
    </submittedName>
</protein>
<dbReference type="EMBL" id="JAQGDS010000003">
    <property type="protein sequence ID" value="KAJ6262469.1"/>
    <property type="molecule type" value="Genomic_DNA"/>
</dbReference>
<evidence type="ECO:0000313" key="2">
    <source>
        <dbReference type="Proteomes" id="UP001221413"/>
    </source>
</evidence>
<comment type="caution">
    <text evidence="1">The sequence shown here is derived from an EMBL/GenBank/DDBJ whole genome shotgun (WGS) entry which is preliminary data.</text>
</comment>
<accession>A0AAD6J110</accession>
<dbReference type="AlphaFoldDB" id="A0AAD6J110"/>
<evidence type="ECO:0000313" key="1">
    <source>
        <dbReference type="EMBL" id="KAJ6262469.1"/>
    </source>
</evidence>
<name>A0AAD6J110_DREDA</name>
<dbReference type="Proteomes" id="UP001221413">
    <property type="component" value="Unassembled WGS sequence"/>
</dbReference>